<keyword evidence="2" id="KW-0812">Transmembrane</keyword>
<comment type="caution">
    <text evidence="3">The sequence shown here is derived from an EMBL/GenBank/DDBJ whole genome shotgun (WGS) entry which is preliminary data.</text>
</comment>
<reference evidence="3 4" key="1">
    <citation type="journal article" date="2021" name="Int. J. Syst. Evol. Microbiol.">
        <title>Reticulibacter mediterranei gen. nov., sp. nov., within the new family Reticulibacteraceae fam. nov., and Ktedonospora formicarum gen. nov., sp. nov., Ktedonobacter robiniae sp. nov., Dictyobacter formicarum sp. nov. and Dictyobacter arantiisoli sp. nov., belonging to the class Ktedonobacteria.</title>
        <authorList>
            <person name="Yabe S."/>
            <person name="Zheng Y."/>
            <person name="Wang C.M."/>
            <person name="Sakai Y."/>
            <person name="Abe K."/>
            <person name="Yokota A."/>
            <person name="Donadio S."/>
            <person name="Cavaletti L."/>
            <person name="Monciardini P."/>
        </authorList>
    </citation>
    <scope>NUCLEOTIDE SEQUENCE [LARGE SCALE GENOMIC DNA]</scope>
    <source>
        <strain evidence="3 4">SOSP1-9</strain>
    </source>
</reference>
<evidence type="ECO:0000256" key="2">
    <source>
        <dbReference type="SAM" id="Phobius"/>
    </source>
</evidence>
<keyword evidence="2" id="KW-0472">Membrane</keyword>
<organism evidence="3 4">
    <name type="scientific">Dictyobacter formicarum</name>
    <dbReference type="NCBI Taxonomy" id="2778368"/>
    <lineage>
        <taxon>Bacteria</taxon>
        <taxon>Bacillati</taxon>
        <taxon>Chloroflexota</taxon>
        <taxon>Ktedonobacteria</taxon>
        <taxon>Ktedonobacterales</taxon>
        <taxon>Dictyobacteraceae</taxon>
        <taxon>Dictyobacter</taxon>
    </lineage>
</organism>
<sequence length="164" mass="18543">MSRKHSTHASHHRRSHPTKRDPAISAQDLEARWHSLKLLPQTRDHLEHLLQAEGVGLALAATTALDLELQHEEQKVIRSVWGWISEELRLTFLEEGCQHILETGRLLIDACLTWSFVQGPFLLNSMAACVLALSVLLVFCCLLLAYHHHQASKYGQSVNVPPHK</sequence>
<feature type="compositionally biased region" description="Basic residues" evidence="1">
    <location>
        <begin position="1"/>
        <end position="17"/>
    </location>
</feature>
<evidence type="ECO:0008006" key="5">
    <source>
        <dbReference type="Google" id="ProtNLM"/>
    </source>
</evidence>
<proteinExistence type="predicted"/>
<keyword evidence="4" id="KW-1185">Reference proteome</keyword>
<dbReference type="EMBL" id="BNJJ01000001">
    <property type="protein sequence ID" value="GHO82298.1"/>
    <property type="molecule type" value="Genomic_DNA"/>
</dbReference>
<evidence type="ECO:0000313" key="4">
    <source>
        <dbReference type="Proteomes" id="UP000635565"/>
    </source>
</evidence>
<gene>
    <name evidence="3" type="ORF">KSZ_03040</name>
</gene>
<feature type="transmembrane region" description="Helical" evidence="2">
    <location>
        <begin position="121"/>
        <end position="146"/>
    </location>
</feature>
<evidence type="ECO:0000313" key="3">
    <source>
        <dbReference type="EMBL" id="GHO82298.1"/>
    </source>
</evidence>
<feature type="region of interest" description="Disordered" evidence="1">
    <location>
        <begin position="1"/>
        <end position="23"/>
    </location>
</feature>
<dbReference type="Proteomes" id="UP000635565">
    <property type="component" value="Unassembled WGS sequence"/>
</dbReference>
<name>A0ABQ3V9F3_9CHLR</name>
<dbReference type="RefSeq" id="WP_201359991.1">
    <property type="nucleotide sequence ID" value="NZ_BNJJ01000001.1"/>
</dbReference>
<accession>A0ABQ3V9F3</accession>
<protein>
    <recommendedName>
        <fullName evidence="5">Transmembrane protein</fullName>
    </recommendedName>
</protein>
<keyword evidence="2" id="KW-1133">Transmembrane helix</keyword>
<evidence type="ECO:0000256" key="1">
    <source>
        <dbReference type="SAM" id="MobiDB-lite"/>
    </source>
</evidence>